<dbReference type="EMBL" id="JACEIP010000008">
    <property type="protein sequence ID" value="MBA4542622.1"/>
    <property type="molecule type" value="Genomic_DNA"/>
</dbReference>
<dbReference type="OrthoDB" id="2989414at2"/>
<dbReference type="AlphaFoldDB" id="A0A7W2AGX4"/>
<accession>A0A7W2AGX4</accession>
<reference evidence="1 2" key="1">
    <citation type="submission" date="2020-07" db="EMBL/GenBank/DDBJ databases">
        <authorList>
            <person name="Feng H."/>
        </authorList>
    </citation>
    <scope>NUCLEOTIDE SEQUENCE [LARGE SCALE GENOMIC DNA]</scope>
    <source>
        <strain evidence="2">s-11</strain>
    </source>
</reference>
<dbReference type="Proteomes" id="UP000530514">
    <property type="component" value="Unassembled WGS sequence"/>
</dbReference>
<keyword evidence="2" id="KW-1185">Reference proteome</keyword>
<dbReference type="InterPro" id="IPR029278">
    <property type="entry name" value="Imm26"/>
</dbReference>
<sequence>MGEKKKSKSKSELHLNSAVEGELRTFLQKSFLEAAKLYQSLTGRIPSLEEWERMIALGFQGMEEKVIADLTGYQITEGKLKKKKLTKQAEWRPGDVVAIPLLGKKVYGYGMIVRGGKQDEDLYLEYYSLFSKKKWTLTEFKNKEKTILWTLCTDRAPLATREWKRVGHVAFDEKSYQLPDFFGFDETFFGNSKLYYISKGIANNREARVYGVTREEAEAVKNPDGTQSAEQIEEWLYEAFLGMQQ</sequence>
<comment type="caution">
    <text evidence="1">The sequence shown here is derived from an EMBL/GenBank/DDBJ whole genome shotgun (WGS) entry which is preliminary data.</text>
</comment>
<gene>
    <name evidence="1" type="ORF">H1164_06865</name>
</gene>
<organism evidence="1 2">
    <name type="scientific">Thermoactinomyces daqus</name>
    <dbReference type="NCBI Taxonomy" id="1329516"/>
    <lineage>
        <taxon>Bacteria</taxon>
        <taxon>Bacillati</taxon>
        <taxon>Bacillota</taxon>
        <taxon>Bacilli</taxon>
        <taxon>Bacillales</taxon>
        <taxon>Thermoactinomycetaceae</taxon>
        <taxon>Thermoactinomyces</taxon>
    </lineage>
</organism>
<dbReference type="Pfam" id="PF15428">
    <property type="entry name" value="Imm26"/>
    <property type="match status" value="1"/>
</dbReference>
<evidence type="ECO:0000313" key="2">
    <source>
        <dbReference type="Proteomes" id="UP000530514"/>
    </source>
</evidence>
<proteinExistence type="predicted"/>
<protein>
    <submittedName>
        <fullName evidence="1">Uncharacterized protein</fullName>
    </submittedName>
</protein>
<dbReference type="RefSeq" id="WP_160173886.1">
    <property type="nucleotide sequence ID" value="NZ_JACEIP010000008.1"/>
</dbReference>
<name>A0A7W2AGX4_9BACL</name>
<evidence type="ECO:0000313" key="1">
    <source>
        <dbReference type="EMBL" id="MBA4542622.1"/>
    </source>
</evidence>